<evidence type="ECO:0000256" key="2">
    <source>
        <dbReference type="ARBA" id="ARBA00023015"/>
    </source>
</evidence>
<dbReference type="Gene3D" id="1.10.10.10">
    <property type="entry name" value="Winged helix-like DNA-binding domain superfamily/Winged helix DNA-binding domain"/>
    <property type="match status" value="1"/>
</dbReference>
<dbReference type="InterPro" id="IPR039425">
    <property type="entry name" value="RNA_pol_sigma-70-like"/>
</dbReference>
<sequence>MEQILSMSNSNEKTDQYLNKKEAFAYFFDAYYKRVYNYIYYRVHSQDIAEDLTSQVFEKMMYKIEQYHQDKSPFEVWLFAIAKNVVHDHFRNLKKGKIFSFSIVEELVSRDRTPEDAVLMAESNDQLMKALQGLNQKEKNIVALKFGANLKNSEIAKILKLTESNVGVILYRTMKKLKMIIEGGEKI</sequence>
<dbReference type="GO" id="GO:0003677">
    <property type="term" value="F:DNA binding"/>
    <property type="evidence" value="ECO:0007669"/>
    <property type="project" value="InterPro"/>
</dbReference>
<comment type="similarity">
    <text evidence="1">Belongs to the sigma-70 factor family. ECF subfamily.</text>
</comment>
<keyword evidence="3" id="KW-0731">Sigma factor</keyword>
<evidence type="ECO:0000256" key="3">
    <source>
        <dbReference type="ARBA" id="ARBA00023082"/>
    </source>
</evidence>
<proteinExistence type="inferred from homology"/>
<keyword evidence="4" id="KW-0804">Transcription</keyword>
<evidence type="ECO:0000313" key="7">
    <source>
        <dbReference type="EMBL" id="AOT72456.1"/>
    </source>
</evidence>
<dbReference type="InterPro" id="IPR014284">
    <property type="entry name" value="RNA_pol_sigma-70_dom"/>
</dbReference>
<reference evidence="7 8" key="1">
    <citation type="submission" date="2016-09" db="EMBL/GenBank/DDBJ databases">
        <title>Genomic analysis reveals versatility of anaerobic energy metabolism of Geosporobacter ferrireducens IRF9 of phylum Firmicutes.</title>
        <authorList>
            <person name="Kim S.-J."/>
        </authorList>
    </citation>
    <scope>NUCLEOTIDE SEQUENCE [LARGE SCALE GENOMIC DNA]</scope>
    <source>
        <strain evidence="7 8">IRF9</strain>
    </source>
</reference>
<keyword evidence="8" id="KW-1185">Reference proteome</keyword>
<keyword evidence="2" id="KW-0805">Transcription regulation</keyword>
<name>A0A1D8GNE6_9FIRM</name>
<evidence type="ECO:0000259" key="6">
    <source>
        <dbReference type="Pfam" id="PF08281"/>
    </source>
</evidence>
<dbReference type="NCBIfam" id="TIGR02937">
    <property type="entry name" value="sigma70-ECF"/>
    <property type="match status" value="1"/>
</dbReference>
<feature type="domain" description="RNA polymerase sigma-70 region 2" evidence="5">
    <location>
        <begin position="28"/>
        <end position="94"/>
    </location>
</feature>
<evidence type="ECO:0000256" key="4">
    <source>
        <dbReference type="ARBA" id="ARBA00023163"/>
    </source>
</evidence>
<dbReference type="GO" id="GO:0006352">
    <property type="term" value="P:DNA-templated transcription initiation"/>
    <property type="evidence" value="ECO:0007669"/>
    <property type="project" value="InterPro"/>
</dbReference>
<dbReference type="CDD" id="cd06171">
    <property type="entry name" value="Sigma70_r4"/>
    <property type="match status" value="1"/>
</dbReference>
<dbReference type="Gene3D" id="1.10.1740.10">
    <property type="match status" value="1"/>
</dbReference>
<evidence type="ECO:0000313" key="8">
    <source>
        <dbReference type="Proteomes" id="UP000095743"/>
    </source>
</evidence>
<dbReference type="InterPro" id="IPR013324">
    <property type="entry name" value="RNA_pol_sigma_r3/r4-like"/>
</dbReference>
<dbReference type="Proteomes" id="UP000095743">
    <property type="component" value="Chromosome"/>
</dbReference>
<accession>A0A1D8GNE6</accession>
<dbReference type="SUPFAM" id="SSF88946">
    <property type="entry name" value="Sigma2 domain of RNA polymerase sigma factors"/>
    <property type="match status" value="1"/>
</dbReference>
<dbReference type="GO" id="GO:0016987">
    <property type="term" value="F:sigma factor activity"/>
    <property type="evidence" value="ECO:0007669"/>
    <property type="project" value="UniProtKB-KW"/>
</dbReference>
<dbReference type="InterPro" id="IPR036388">
    <property type="entry name" value="WH-like_DNA-bd_sf"/>
</dbReference>
<dbReference type="InterPro" id="IPR007627">
    <property type="entry name" value="RNA_pol_sigma70_r2"/>
</dbReference>
<dbReference type="PANTHER" id="PTHR43133:SF57">
    <property type="entry name" value="RNA POLYMERASE SIGMA-70 FACTOR"/>
    <property type="match status" value="1"/>
</dbReference>
<dbReference type="InterPro" id="IPR013249">
    <property type="entry name" value="RNA_pol_sigma70_r4_t2"/>
</dbReference>
<dbReference type="Pfam" id="PF08281">
    <property type="entry name" value="Sigma70_r4_2"/>
    <property type="match status" value="1"/>
</dbReference>
<dbReference type="KEGG" id="gfe:Gferi_24635"/>
<dbReference type="PANTHER" id="PTHR43133">
    <property type="entry name" value="RNA POLYMERASE ECF-TYPE SIGMA FACTO"/>
    <property type="match status" value="1"/>
</dbReference>
<protein>
    <submittedName>
        <fullName evidence="7">RNA polymerase subunit sigma-24</fullName>
    </submittedName>
</protein>
<dbReference type="AlphaFoldDB" id="A0A1D8GNE6"/>
<dbReference type="InterPro" id="IPR013325">
    <property type="entry name" value="RNA_pol_sigma_r2"/>
</dbReference>
<gene>
    <name evidence="7" type="ORF">Gferi_24635</name>
</gene>
<dbReference type="Pfam" id="PF04542">
    <property type="entry name" value="Sigma70_r2"/>
    <property type="match status" value="1"/>
</dbReference>
<dbReference type="STRING" id="1424294.Gferi_24635"/>
<dbReference type="SUPFAM" id="SSF88659">
    <property type="entry name" value="Sigma3 and sigma4 domains of RNA polymerase sigma factors"/>
    <property type="match status" value="1"/>
</dbReference>
<evidence type="ECO:0000256" key="1">
    <source>
        <dbReference type="ARBA" id="ARBA00010641"/>
    </source>
</evidence>
<organism evidence="7 8">
    <name type="scientific">Geosporobacter ferrireducens</name>
    <dbReference type="NCBI Taxonomy" id="1424294"/>
    <lineage>
        <taxon>Bacteria</taxon>
        <taxon>Bacillati</taxon>
        <taxon>Bacillota</taxon>
        <taxon>Clostridia</taxon>
        <taxon>Peptostreptococcales</taxon>
        <taxon>Thermotaleaceae</taxon>
        <taxon>Geosporobacter</taxon>
    </lineage>
</organism>
<dbReference type="EMBL" id="CP017269">
    <property type="protein sequence ID" value="AOT72456.1"/>
    <property type="molecule type" value="Genomic_DNA"/>
</dbReference>
<feature type="domain" description="RNA polymerase sigma factor 70 region 4 type 2" evidence="6">
    <location>
        <begin position="125"/>
        <end position="177"/>
    </location>
</feature>
<dbReference type="RefSeq" id="WP_069980765.1">
    <property type="nucleotide sequence ID" value="NZ_CP017269.1"/>
</dbReference>
<evidence type="ECO:0000259" key="5">
    <source>
        <dbReference type="Pfam" id="PF04542"/>
    </source>
</evidence>